<dbReference type="AlphaFoldDB" id="A0A4Y8ZTX8"/>
<dbReference type="EMBL" id="SPDV01000007">
    <property type="protein sequence ID" value="TFI59460.1"/>
    <property type="molecule type" value="Genomic_DNA"/>
</dbReference>
<evidence type="ECO:0000259" key="3">
    <source>
        <dbReference type="Pfam" id="PF20434"/>
    </source>
</evidence>
<dbReference type="InterPro" id="IPR049492">
    <property type="entry name" value="BD-FAE-like_dom"/>
</dbReference>
<dbReference type="Gene3D" id="3.40.50.1820">
    <property type="entry name" value="alpha/beta hydrolase"/>
    <property type="match status" value="1"/>
</dbReference>
<dbReference type="Proteomes" id="UP000298213">
    <property type="component" value="Unassembled WGS sequence"/>
</dbReference>
<protein>
    <submittedName>
        <fullName evidence="4">Alpha/beta hydrolase</fullName>
    </submittedName>
</protein>
<dbReference type="GO" id="GO:0016787">
    <property type="term" value="F:hydrolase activity"/>
    <property type="evidence" value="ECO:0007669"/>
    <property type="project" value="UniProtKB-KW"/>
</dbReference>
<dbReference type="PANTHER" id="PTHR48081">
    <property type="entry name" value="AB HYDROLASE SUPERFAMILY PROTEIN C4A8.06C"/>
    <property type="match status" value="1"/>
</dbReference>
<gene>
    <name evidence="4" type="ORF">E2493_04515</name>
</gene>
<dbReference type="PANTHER" id="PTHR48081:SF6">
    <property type="entry name" value="PEPTIDASE S9 PROLYL OLIGOPEPTIDASE CATALYTIC DOMAIN-CONTAINING PROTEIN"/>
    <property type="match status" value="1"/>
</dbReference>
<name>A0A4Y8ZTX8_9SPHN</name>
<dbReference type="RefSeq" id="WP_135084154.1">
    <property type="nucleotide sequence ID" value="NZ_SPDV01000007.1"/>
</dbReference>
<evidence type="ECO:0000313" key="5">
    <source>
        <dbReference type="Proteomes" id="UP000298213"/>
    </source>
</evidence>
<sequence>MIRALLFALALAGGAPALAQPAAPKTVPLWTVGAPGSEARRSEPEQAQDYWVKNVHNPSLTIFPADPAHANGASVIVIPGGGHRLIVWTTEGLNVARALNRMGITVFVLKYRLAGEEGSRYTVEGDAADDARRAVRWVRAHSGDYGLDPARIGVMGFSAGGEIVSLIADSPEPGHARAHDAIDRVSARPDFQILVFPGPRAAEARAPAAAPPAFLVAGSRDECCAAPTVALYEQLRKAGISAELHMYADSGHAFNLDESNRISIVHWPDRLHDWLADGGWLDDRSRRTAPTTRSR</sequence>
<feature type="chain" id="PRO_5021208693" evidence="2">
    <location>
        <begin position="20"/>
        <end position="295"/>
    </location>
</feature>
<evidence type="ECO:0000256" key="1">
    <source>
        <dbReference type="ARBA" id="ARBA00022801"/>
    </source>
</evidence>
<feature type="domain" description="BD-FAE-like" evidence="3">
    <location>
        <begin position="71"/>
        <end position="169"/>
    </location>
</feature>
<proteinExistence type="predicted"/>
<reference evidence="4 5" key="1">
    <citation type="submission" date="2019-03" db="EMBL/GenBank/DDBJ databases">
        <title>Genome sequence of Sphingomonas sp. 17J27-24.</title>
        <authorList>
            <person name="Kim M."/>
            <person name="Maeng S."/>
            <person name="Sathiyaraj S."/>
        </authorList>
    </citation>
    <scope>NUCLEOTIDE SEQUENCE [LARGE SCALE GENOMIC DNA]</scope>
    <source>
        <strain evidence="4 5">17J27-24</strain>
    </source>
</reference>
<comment type="caution">
    <text evidence="4">The sequence shown here is derived from an EMBL/GenBank/DDBJ whole genome shotgun (WGS) entry which is preliminary data.</text>
</comment>
<dbReference type="SUPFAM" id="SSF53474">
    <property type="entry name" value="alpha/beta-Hydrolases"/>
    <property type="match status" value="1"/>
</dbReference>
<evidence type="ECO:0000313" key="4">
    <source>
        <dbReference type="EMBL" id="TFI59460.1"/>
    </source>
</evidence>
<keyword evidence="1 4" id="KW-0378">Hydrolase</keyword>
<dbReference type="OrthoDB" id="9771666at2"/>
<dbReference type="Pfam" id="PF20434">
    <property type="entry name" value="BD-FAE"/>
    <property type="match status" value="1"/>
</dbReference>
<accession>A0A4Y8ZTX8</accession>
<feature type="signal peptide" evidence="2">
    <location>
        <begin position="1"/>
        <end position="19"/>
    </location>
</feature>
<evidence type="ECO:0000256" key="2">
    <source>
        <dbReference type="SAM" id="SignalP"/>
    </source>
</evidence>
<dbReference type="InterPro" id="IPR029058">
    <property type="entry name" value="AB_hydrolase_fold"/>
</dbReference>
<organism evidence="4 5">
    <name type="scientific">Sphingomonas parva</name>
    <dbReference type="NCBI Taxonomy" id="2555898"/>
    <lineage>
        <taxon>Bacteria</taxon>
        <taxon>Pseudomonadati</taxon>
        <taxon>Pseudomonadota</taxon>
        <taxon>Alphaproteobacteria</taxon>
        <taxon>Sphingomonadales</taxon>
        <taxon>Sphingomonadaceae</taxon>
        <taxon>Sphingomonas</taxon>
    </lineage>
</organism>
<dbReference type="InterPro" id="IPR050300">
    <property type="entry name" value="GDXG_lipolytic_enzyme"/>
</dbReference>
<keyword evidence="5" id="KW-1185">Reference proteome</keyword>
<keyword evidence="2" id="KW-0732">Signal</keyword>